<name>A0A4R3YUC6_9GAMM</name>
<dbReference type="AlphaFoldDB" id="A0A4R3YUC6"/>
<comment type="caution">
    <text evidence="2">The sequence shown here is derived from an EMBL/GenBank/DDBJ whole genome shotgun (WGS) entry which is preliminary data.</text>
</comment>
<accession>A0A4R3YUC6</accession>
<proteinExistence type="predicted"/>
<evidence type="ECO:0000256" key="1">
    <source>
        <dbReference type="SAM" id="Coils"/>
    </source>
</evidence>
<protein>
    <recommendedName>
        <fullName evidence="4">Oxygen-regulated invasion protein OrgB</fullName>
    </recommendedName>
</protein>
<dbReference type="Proteomes" id="UP000295719">
    <property type="component" value="Unassembled WGS sequence"/>
</dbReference>
<gene>
    <name evidence="2" type="ORF">EDC52_104125</name>
</gene>
<evidence type="ECO:0008006" key="4">
    <source>
        <dbReference type="Google" id="ProtNLM"/>
    </source>
</evidence>
<evidence type="ECO:0000313" key="3">
    <source>
        <dbReference type="Proteomes" id="UP000295719"/>
    </source>
</evidence>
<keyword evidence="1" id="KW-0175">Coiled coil</keyword>
<keyword evidence="3" id="KW-1185">Reference proteome</keyword>
<sequence>MYRPPVISGGSVIRRAHLLEQRESLSLIKEARRQALRMMRQATDEAEEKLNQARQAGFYQGLVAAAQEVAGYIGNGQQLQQTLREHLDEHVHTMLSAVLNRPEIIQALLNEWLDSLPKGKTDEPLQLILPESARQFHSRLKETLKLRTMTAKIYYHAESPIRMKYAGEVAEFTLQECIDTAIIRLNELPSPTGQGQELAEATLRRLAQIFTHQVTPGSRDKETQHDLS</sequence>
<dbReference type="EMBL" id="SMCR01000004">
    <property type="protein sequence ID" value="TCV96685.1"/>
    <property type="molecule type" value="Genomic_DNA"/>
</dbReference>
<organism evidence="2 3">
    <name type="scientific">Biostraticola tofi</name>
    <dbReference type="NCBI Taxonomy" id="466109"/>
    <lineage>
        <taxon>Bacteria</taxon>
        <taxon>Pseudomonadati</taxon>
        <taxon>Pseudomonadota</taxon>
        <taxon>Gammaproteobacteria</taxon>
        <taxon>Enterobacterales</taxon>
        <taxon>Bruguierivoracaceae</taxon>
        <taxon>Biostraticola</taxon>
    </lineage>
</organism>
<reference evidence="2 3" key="1">
    <citation type="submission" date="2019-03" db="EMBL/GenBank/DDBJ databases">
        <title>Genomic Encyclopedia of Type Strains, Phase IV (KMG-IV): sequencing the most valuable type-strain genomes for metagenomic binning, comparative biology and taxonomic classification.</title>
        <authorList>
            <person name="Goeker M."/>
        </authorList>
    </citation>
    <scope>NUCLEOTIDE SEQUENCE [LARGE SCALE GENOMIC DNA]</scope>
    <source>
        <strain evidence="2 3">DSM 19580</strain>
    </source>
</reference>
<feature type="coiled-coil region" evidence="1">
    <location>
        <begin position="28"/>
        <end position="56"/>
    </location>
</feature>
<evidence type="ECO:0000313" key="2">
    <source>
        <dbReference type="EMBL" id="TCV96685.1"/>
    </source>
</evidence>
<dbReference type="RefSeq" id="WP_131865268.1">
    <property type="nucleotide sequence ID" value="NZ_SMCR01000004.1"/>
</dbReference>